<dbReference type="SUPFAM" id="SSF54001">
    <property type="entry name" value="Cysteine proteinases"/>
    <property type="match status" value="1"/>
</dbReference>
<reference evidence="7 8" key="1">
    <citation type="submission" date="2017-07" db="EMBL/GenBank/DDBJ databases">
        <title>Genome sequence of Streptomyces pluripotens MUSC 137T.</title>
        <authorList>
            <person name="Ser H.-L."/>
            <person name="Lee L.-H."/>
        </authorList>
    </citation>
    <scope>NUCLEOTIDE SEQUENCE [LARGE SCALE GENOMIC DNA]</scope>
    <source>
        <strain evidence="7 8">MUSC 137</strain>
    </source>
</reference>
<dbReference type="InterPro" id="IPR000064">
    <property type="entry name" value="NLP_P60_dom"/>
</dbReference>
<gene>
    <name evidence="7" type="ORF">LK07_24145</name>
</gene>
<feature type="domain" description="NlpC/P60" evidence="6">
    <location>
        <begin position="226"/>
        <end position="363"/>
    </location>
</feature>
<evidence type="ECO:0000313" key="7">
    <source>
        <dbReference type="EMBL" id="ASN26590.1"/>
    </source>
</evidence>
<keyword evidence="5" id="KW-0472">Membrane</keyword>
<dbReference type="KEGG" id="splu:LK06_022980"/>
<evidence type="ECO:0000256" key="2">
    <source>
        <dbReference type="ARBA" id="ARBA00022670"/>
    </source>
</evidence>
<dbReference type="GO" id="GO:0008234">
    <property type="term" value="F:cysteine-type peptidase activity"/>
    <property type="evidence" value="ECO:0007669"/>
    <property type="project" value="UniProtKB-KW"/>
</dbReference>
<keyword evidence="4" id="KW-0788">Thiol protease</keyword>
<dbReference type="InterPro" id="IPR051794">
    <property type="entry name" value="PG_Endopeptidase_C40"/>
</dbReference>
<sequence length="365" mass="38872">MKGKTGAKWLLALGLGFVMTPVALGLGLVLLIATFSDDNSSNVANPINGLRIGGKDGVPPQYAPLIMQAAADCPGLSPGVLAAQLMQESGFNPNPPPSGAGAQGIAQFIPGTWETWGVDGNHDGKKDVLDPEDAIPAQGKFMCYLLKKAKEHPDYNGAPIELALAGYNAGFQRVEEFHGVPPRSFAGGQTYDYVQNIMAMSVRFSAPAPSEDGTLPAGYELPDGTPQQVRVAVAWALKQRGGWYQLGGDCTDALGKDPAHWCDCSSLMQQAYKAAGIDIPRVTYDQVNIGKQVDIDHPKPGDLVFNPGSDGSDASPGHVAMYIGDGMIIEAPHTGVKTRIVTYSSWRNSTSYMTRITAVRRVVDW</sequence>
<feature type="transmembrane region" description="Helical" evidence="5">
    <location>
        <begin position="9"/>
        <end position="35"/>
    </location>
</feature>
<dbReference type="InterPro" id="IPR008258">
    <property type="entry name" value="Transglycosylase_SLT_dom_1"/>
</dbReference>
<dbReference type="Gene3D" id="1.10.530.10">
    <property type="match status" value="1"/>
</dbReference>
<dbReference type="SUPFAM" id="SSF53955">
    <property type="entry name" value="Lysozyme-like"/>
    <property type="match status" value="1"/>
</dbReference>
<dbReference type="PROSITE" id="PS51935">
    <property type="entry name" value="NLPC_P60"/>
    <property type="match status" value="1"/>
</dbReference>
<dbReference type="PANTHER" id="PTHR47359">
    <property type="entry name" value="PEPTIDOGLYCAN DL-ENDOPEPTIDASE CWLO"/>
    <property type="match status" value="1"/>
</dbReference>
<keyword evidence="3 7" id="KW-0378">Hydrolase</keyword>
<dbReference type="CDD" id="cd13399">
    <property type="entry name" value="Slt35-like"/>
    <property type="match status" value="1"/>
</dbReference>
<dbReference type="GO" id="GO:0006508">
    <property type="term" value="P:proteolysis"/>
    <property type="evidence" value="ECO:0007669"/>
    <property type="project" value="UniProtKB-KW"/>
</dbReference>
<dbReference type="STRING" id="1355015.LK06_022980"/>
<proteinExistence type="inferred from homology"/>
<evidence type="ECO:0000259" key="6">
    <source>
        <dbReference type="PROSITE" id="PS51935"/>
    </source>
</evidence>
<keyword evidence="5" id="KW-1133">Transmembrane helix</keyword>
<evidence type="ECO:0000256" key="5">
    <source>
        <dbReference type="SAM" id="Phobius"/>
    </source>
</evidence>
<dbReference type="Pfam" id="PF01464">
    <property type="entry name" value="SLT"/>
    <property type="match status" value="1"/>
</dbReference>
<dbReference type="Pfam" id="PF00877">
    <property type="entry name" value="NLPC_P60"/>
    <property type="match status" value="1"/>
</dbReference>
<dbReference type="Gene3D" id="3.90.1720.10">
    <property type="entry name" value="endopeptidase domain like (from Nostoc punctiforme)"/>
    <property type="match status" value="1"/>
</dbReference>
<dbReference type="OrthoDB" id="5244330at2"/>
<keyword evidence="2" id="KW-0645">Protease</keyword>
<dbReference type="PANTHER" id="PTHR47359:SF3">
    <property type="entry name" value="NLP_P60 DOMAIN-CONTAINING PROTEIN-RELATED"/>
    <property type="match status" value="1"/>
</dbReference>
<dbReference type="InterPro" id="IPR038765">
    <property type="entry name" value="Papain-like_cys_pep_sf"/>
</dbReference>
<dbReference type="InterPro" id="IPR023346">
    <property type="entry name" value="Lysozyme-like_dom_sf"/>
</dbReference>
<keyword evidence="5" id="KW-0812">Transmembrane</keyword>
<keyword evidence="8" id="KW-1185">Reference proteome</keyword>
<evidence type="ECO:0000256" key="1">
    <source>
        <dbReference type="ARBA" id="ARBA00007074"/>
    </source>
</evidence>
<evidence type="ECO:0000256" key="3">
    <source>
        <dbReference type="ARBA" id="ARBA00022801"/>
    </source>
</evidence>
<dbReference type="Proteomes" id="UP000031501">
    <property type="component" value="Chromosome"/>
</dbReference>
<evidence type="ECO:0000256" key="4">
    <source>
        <dbReference type="ARBA" id="ARBA00022807"/>
    </source>
</evidence>
<dbReference type="RefSeq" id="WP_052319092.1">
    <property type="nucleotide sequence ID" value="NZ_CP021080.1"/>
</dbReference>
<dbReference type="EMBL" id="CP022433">
    <property type="protein sequence ID" value="ASN26590.1"/>
    <property type="molecule type" value="Genomic_DNA"/>
</dbReference>
<evidence type="ECO:0000313" key="8">
    <source>
        <dbReference type="Proteomes" id="UP000031501"/>
    </source>
</evidence>
<accession>A0A221P304</accession>
<organism evidence="7 8">
    <name type="scientific">Streptomyces pluripotens</name>
    <dbReference type="NCBI Taxonomy" id="1355015"/>
    <lineage>
        <taxon>Bacteria</taxon>
        <taxon>Bacillati</taxon>
        <taxon>Actinomycetota</taxon>
        <taxon>Actinomycetes</taxon>
        <taxon>Kitasatosporales</taxon>
        <taxon>Streptomycetaceae</taxon>
        <taxon>Streptomyces</taxon>
    </lineage>
</organism>
<dbReference type="AlphaFoldDB" id="A0A221P304"/>
<comment type="similarity">
    <text evidence="1">Belongs to the peptidase C40 family.</text>
</comment>
<name>A0A221P304_9ACTN</name>
<protein>
    <submittedName>
        <fullName evidence="7">Glycoside hydrolase</fullName>
    </submittedName>
</protein>